<reference evidence="2" key="2">
    <citation type="submission" date="2021-11" db="EMBL/GenBank/DDBJ databases">
        <authorList>
            <consortium name="Genoscope - CEA"/>
            <person name="William W."/>
        </authorList>
    </citation>
    <scope>NUCLEOTIDE SEQUENCE</scope>
</reference>
<evidence type="ECO:0000313" key="2">
    <source>
        <dbReference type="EMBL" id="CAH0364119.1"/>
    </source>
</evidence>
<name>A0A7S3ZJP4_9STRA</name>
<evidence type="ECO:0000313" key="1">
    <source>
        <dbReference type="EMBL" id="CAE0685086.1"/>
    </source>
</evidence>
<reference evidence="1" key="1">
    <citation type="submission" date="2021-01" db="EMBL/GenBank/DDBJ databases">
        <authorList>
            <person name="Corre E."/>
            <person name="Pelletier E."/>
            <person name="Niang G."/>
            <person name="Scheremetjew M."/>
            <person name="Finn R."/>
            <person name="Kale V."/>
            <person name="Holt S."/>
            <person name="Cochrane G."/>
            <person name="Meng A."/>
            <person name="Brown T."/>
            <person name="Cohen L."/>
        </authorList>
    </citation>
    <scope>NUCLEOTIDE SEQUENCE</scope>
    <source>
        <strain evidence="1">CCMP1756</strain>
    </source>
</reference>
<dbReference type="EMBL" id="CAKKNE010000001">
    <property type="protein sequence ID" value="CAH0364119.1"/>
    <property type="molecule type" value="Genomic_DNA"/>
</dbReference>
<dbReference type="Proteomes" id="UP000789595">
    <property type="component" value="Unassembled WGS sequence"/>
</dbReference>
<dbReference type="AlphaFoldDB" id="A0A7S3ZJP4"/>
<protein>
    <submittedName>
        <fullName evidence="1">Uncharacterized protein</fullName>
    </submittedName>
</protein>
<proteinExistence type="predicted"/>
<evidence type="ECO:0000313" key="3">
    <source>
        <dbReference type="Proteomes" id="UP000789595"/>
    </source>
</evidence>
<keyword evidence="3" id="KW-1185">Reference proteome</keyword>
<sequence>MLPTPSRLLFGAIIVHGFAPPVPHVARRSVSRHFDAASAAADILADPTARFEAATVVLLASFASKVGQSPLKREKKHVKPKDVSSADWRKGEVARWTLASLSNDAADATFAIAFLQAWAERTCEVGVLRSRARCAATDEGVRLLWVSRGPGYLSQAEERRLEAAFDKLSPEKREVERARSSYTYGARRAKAGVGGVDLTVGLGAEHPVLAMRRCGYAENEPVKEGSERSATAALSRDLKCAFGAERDTTTRG</sequence>
<gene>
    <name evidence="1" type="ORF">PCAL00307_LOCUS520</name>
    <name evidence="2" type="ORF">PECAL_1P04710</name>
</gene>
<dbReference type="EMBL" id="HBIW01000623">
    <property type="protein sequence ID" value="CAE0685086.1"/>
    <property type="molecule type" value="Transcribed_RNA"/>
</dbReference>
<accession>A0A7S3ZJP4</accession>
<organism evidence="1">
    <name type="scientific">Pelagomonas calceolata</name>
    <dbReference type="NCBI Taxonomy" id="35677"/>
    <lineage>
        <taxon>Eukaryota</taxon>
        <taxon>Sar</taxon>
        <taxon>Stramenopiles</taxon>
        <taxon>Ochrophyta</taxon>
        <taxon>Pelagophyceae</taxon>
        <taxon>Pelagomonadales</taxon>
        <taxon>Pelagomonadaceae</taxon>
        <taxon>Pelagomonas</taxon>
    </lineage>
</organism>